<feature type="transmembrane region" description="Helical" evidence="13">
    <location>
        <begin position="196"/>
        <end position="229"/>
    </location>
</feature>
<evidence type="ECO:0000256" key="9">
    <source>
        <dbReference type="ARBA" id="ARBA00023065"/>
    </source>
</evidence>
<evidence type="ECO:0008006" key="16">
    <source>
        <dbReference type="Google" id="ProtNLM"/>
    </source>
</evidence>
<keyword evidence="8 13" id="KW-1133">Transmembrane helix</keyword>
<dbReference type="GO" id="GO:0016020">
    <property type="term" value="C:membrane"/>
    <property type="evidence" value="ECO:0007669"/>
    <property type="project" value="UniProtKB-SubCell"/>
</dbReference>
<dbReference type="GO" id="GO:0015252">
    <property type="term" value="F:proton channel activity"/>
    <property type="evidence" value="ECO:0007669"/>
    <property type="project" value="InterPro"/>
</dbReference>
<accession>E7QY59</accession>
<comment type="caution">
    <text evidence="14">The sequence shown here is derived from an EMBL/GenBank/DDBJ whole genome shotgun (WGS) entry which is preliminary data.</text>
</comment>
<evidence type="ECO:0000256" key="12">
    <source>
        <dbReference type="ARBA" id="ARBA00034430"/>
    </source>
</evidence>
<comment type="similarity">
    <text evidence="2">Belongs to the TMEM175 family.</text>
</comment>
<dbReference type="InterPro" id="IPR010617">
    <property type="entry name" value="TMEM175-like"/>
</dbReference>
<dbReference type="Proteomes" id="UP000003751">
    <property type="component" value="Unassembled WGS sequence"/>
</dbReference>
<organism evidence="14 15">
    <name type="scientific">Haladaptatus paucihalophilus DX253</name>
    <dbReference type="NCBI Taxonomy" id="797209"/>
    <lineage>
        <taxon>Archaea</taxon>
        <taxon>Methanobacteriati</taxon>
        <taxon>Methanobacteriota</taxon>
        <taxon>Stenosarchaea group</taxon>
        <taxon>Halobacteria</taxon>
        <taxon>Halobacteriales</taxon>
        <taxon>Haladaptataceae</taxon>
        <taxon>Haladaptatus</taxon>
    </lineage>
</organism>
<dbReference type="PANTHER" id="PTHR31462:SF5">
    <property type="entry name" value="ENDOSOMAL_LYSOSOMAL PROTON CHANNEL TMEM175"/>
    <property type="match status" value="1"/>
</dbReference>
<evidence type="ECO:0000313" key="15">
    <source>
        <dbReference type="Proteomes" id="UP000003751"/>
    </source>
</evidence>
<dbReference type="OrthoDB" id="10769at2157"/>
<feature type="transmembrane region" description="Helical" evidence="13">
    <location>
        <begin position="52"/>
        <end position="73"/>
    </location>
</feature>
<evidence type="ECO:0000256" key="10">
    <source>
        <dbReference type="ARBA" id="ARBA00023136"/>
    </source>
</evidence>
<evidence type="ECO:0000256" key="11">
    <source>
        <dbReference type="ARBA" id="ARBA00023303"/>
    </source>
</evidence>
<dbReference type="GO" id="GO:0005267">
    <property type="term" value="F:potassium channel activity"/>
    <property type="evidence" value="ECO:0007669"/>
    <property type="project" value="UniProtKB-KW"/>
</dbReference>
<name>E7QY59_HALPU</name>
<feature type="transmembrane region" description="Helical" evidence="13">
    <location>
        <begin position="126"/>
        <end position="146"/>
    </location>
</feature>
<keyword evidence="5 13" id="KW-0812">Transmembrane</keyword>
<dbReference type="EMBL" id="AEMG01000025">
    <property type="protein sequence ID" value="EFW90525.1"/>
    <property type="molecule type" value="Genomic_DNA"/>
</dbReference>
<evidence type="ECO:0000256" key="2">
    <source>
        <dbReference type="ARBA" id="ARBA00006920"/>
    </source>
</evidence>
<keyword evidence="9" id="KW-0406">Ion transport</keyword>
<dbReference type="PANTHER" id="PTHR31462">
    <property type="entry name" value="ENDOSOMAL/LYSOSOMAL POTASSIUM CHANNEL TMEM175"/>
    <property type="match status" value="1"/>
</dbReference>
<keyword evidence="3" id="KW-0813">Transport</keyword>
<evidence type="ECO:0000256" key="4">
    <source>
        <dbReference type="ARBA" id="ARBA00022538"/>
    </source>
</evidence>
<gene>
    <name evidence="14" type="ORF">ZOD2009_18744</name>
</gene>
<dbReference type="AlphaFoldDB" id="E7QY59"/>
<keyword evidence="7" id="KW-0630">Potassium</keyword>
<dbReference type="eggNOG" id="arCOG04887">
    <property type="taxonomic scope" value="Archaea"/>
</dbReference>
<comment type="subcellular location">
    <subcellularLocation>
        <location evidence="1">Membrane</location>
        <topology evidence="1">Multi-pass membrane protein</topology>
    </subcellularLocation>
</comment>
<evidence type="ECO:0000256" key="7">
    <source>
        <dbReference type="ARBA" id="ARBA00022958"/>
    </source>
</evidence>
<feature type="transmembrane region" description="Helical" evidence="13">
    <location>
        <begin position="153"/>
        <end position="176"/>
    </location>
</feature>
<keyword evidence="10 13" id="KW-0472">Membrane</keyword>
<dbReference type="PATRIC" id="fig|797209.4.peg.3675"/>
<sequence>MTSRSGDDGWENEGRIAQTHLNDYHLGDRSSYAMGESEAEGQATGTEGMARLAGFSDGVFAIAITLLILNIEVPESTASAAVAVAQVIREWPDVLSYVISFLVIGNYWIVHHSIFEDVDSYDRRFLWLNVVYLMFIAFIPFSTSLLGDVPGRFPVIVYAGTLTLTSIVLAVLWRYAWTYDLLDGTVDGEKVRDVTASILTPAVVFAGSILVSFVSAQLAMYSWVLLLFADSARERLLGGETARG</sequence>
<keyword evidence="11" id="KW-0407">Ion channel</keyword>
<proteinExistence type="inferred from homology"/>
<evidence type="ECO:0000313" key="14">
    <source>
        <dbReference type="EMBL" id="EFW90525.1"/>
    </source>
</evidence>
<protein>
    <recommendedName>
        <fullName evidence="16">DUF1211 domain-containing protein</fullName>
    </recommendedName>
</protein>
<evidence type="ECO:0000256" key="6">
    <source>
        <dbReference type="ARBA" id="ARBA00022826"/>
    </source>
</evidence>
<comment type="catalytic activity">
    <reaction evidence="12">
        <text>K(+)(in) = K(+)(out)</text>
        <dbReference type="Rhea" id="RHEA:29463"/>
        <dbReference type="ChEBI" id="CHEBI:29103"/>
    </reaction>
</comment>
<evidence type="ECO:0000256" key="3">
    <source>
        <dbReference type="ARBA" id="ARBA00022448"/>
    </source>
</evidence>
<reference evidence="14 15" key="1">
    <citation type="journal article" date="2014" name="ISME J.">
        <title>Trehalose/2-sulfotrehalose biosynthesis and glycine-betaine uptake are widely spread mechanisms for osmoadaptation in the Halobacteriales.</title>
        <authorList>
            <person name="Youssef N.H."/>
            <person name="Savage-Ashlock K.N."/>
            <person name="McCully A.L."/>
            <person name="Luedtke B."/>
            <person name="Shaw E.I."/>
            <person name="Hoff W.D."/>
            <person name="Elshahed M.S."/>
        </authorList>
    </citation>
    <scope>NUCLEOTIDE SEQUENCE [LARGE SCALE GENOMIC DNA]</scope>
    <source>
        <strain evidence="14 15">DX253</strain>
    </source>
</reference>
<keyword evidence="4" id="KW-0633">Potassium transport</keyword>
<keyword evidence="6" id="KW-0631">Potassium channel</keyword>
<evidence type="ECO:0000256" key="13">
    <source>
        <dbReference type="SAM" id="Phobius"/>
    </source>
</evidence>
<feature type="transmembrane region" description="Helical" evidence="13">
    <location>
        <begin position="94"/>
        <end position="114"/>
    </location>
</feature>
<evidence type="ECO:0000256" key="5">
    <source>
        <dbReference type="ARBA" id="ARBA00022692"/>
    </source>
</evidence>
<evidence type="ECO:0000256" key="1">
    <source>
        <dbReference type="ARBA" id="ARBA00004141"/>
    </source>
</evidence>
<dbReference type="Pfam" id="PF06736">
    <property type="entry name" value="TMEM175"/>
    <property type="match status" value="1"/>
</dbReference>
<evidence type="ECO:0000256" key="8">
    <source>
        <dbReference type="ARBA" id="ARBA00022989"/>
    </source>
</evidence>